<protein>
    <submittedName>
        <fullName evidence="9">Uncharacterized protein</fullName>
    </submittedName>
</protein>
<accession>A0A8S9ZDF3</accession>
<keyword evidence="7 8" id="KW-0472">Membrane</keyword>
<evidence type="ECO:0000256" key="5">
    <source>
        <dbReference type="ARBA" id="ARBA00022692"/>
    </source>
</evidence>
<sequence>MKEDFIQNSLSFYSTLIFFISMANQGIKNIKNQLEINGEYNNPEQERLFLWINQSTFKDSVFAGTMALMANLKLSTLRPIVNHPHYENEEIRKRTLRVYSIYSRKSVKEVYFDLKSMGIQFYVFQPQQCLQEHPKKECKIILHFVISLFLPVYITETYVFLLKINFILKKILFLFKNNLTK</sequence>
<evidence type="ECO:0000256" key="8">
    <source>
        <dbReference type="SAM" id="Phobius"/>
    </source>
</evidence>
<evidence type="ECO:0000256" key="1">
    <source>
        <dbReference type="ARBA" id="ARBA00004141"/>
    </source>
</evidence>
<name>A0A8S9ZDF3_9BILA</name>
<evidence type="ECO:0000256" key="6">
    <source>
        <dbReference type="ARBA" id="ARBA00022989"/>
    </source>
</evidence>
<proteinExistence type="inferred from homology"/>
<dbReference type="EMBL" id="JABEBT010000146">
    <property type="protein sequence ID" value="KAF7629212.1"/>
    <property type="molecule type" value="Genomic_DNA"/>
</dbReference>
<comment type="similarity">
    <text evidence="2">Belongs to the dpy-19 family.</text>
</comment>
<evidence type="ECO:0000256" key="7">
    <source>
        <dbReference type="ARBA" id="ARBA00023136"/>
    </source>
</evidence>
<evidence type="ECO:0000256" key="2">
    <source>
        <dbReference type="ARBA" id="ARBA00008744"/>
    </source>
</evidence>
<keyword evidence="3" id="KW-0328">Glycosyltransferase</keyword>
<dbReference type="OrthoDB" id="6019623at2759"/>
<evidence type="ECO:0000256" key="4">
    <source>
        <dbReference type="ARBA" id="ARBA00022679"/>
    </source>
</evidence>
<feature type="transmembrane region" description="Helical" evidence="8">
    <location>
        <begin position="140"/>
        <end position="161"/>
    </location>
</feature>
<keyword evidence="6 8" id="KW-1133">Transmembrane helix</keyword>
<dbReference type="PANTHER" id="PTHR31488:SF1">
    <property type="entry name" value="C-MANNOSYLTRANSFERASE DPY19L1"/>
    <property type="match status" value="1"/>
</dbReference>
<organism evidence="9 10">
    <name type="scientific">Meloidogyne graminicola</name>
    <dbReference type="NCBI Taxonomy" id="189291"/>
    <lineage>
        <taxon>Eukaryota</taxon>
        <taxon>Metazoa</taxon>
        <taxon>Ecdysozoa</taxon>
        <taxon>Nematoda</taxon>
        <taxon>Chromadorea</taxon>
        <taxon>Rhabditida</taxon>
        <taxon>Tylenchina</taxon>
        <taxon>Tylenchomorpha</taxon>
        <taxon>Tylenchoidea</taxon>
        <taxon>Meloidogynidae</taxon>
        <taxon>Meloidogyninae</taxon>
        <taxon>Meloidogyne</taxon>
    </lineage>
</organism>
<dbReference type="InterPro" id="IPR018732">
    <property type="entry name" value="Dpy-19/Dpy-19-like"/>
</dbReference>
<keyword evidence="5 8" id="KW-0812">Transmembrane</keyword>
<comment type="subcellular location">
    <subcellularLocation>
        <location evidence="1">Membrane</location>
        <topology evidence="1">Multi-pass membrane protein</topology>
    </subcellularLocation>
</comment>
<comment type="caution">
    <text evidence="9">The sequence shown here is derived from an EMBL/GenBank/DDBJ whole genome shotgun (WGS) entry which is preliminary data.</text>
</comment>
<dbReference type="GO" id="GO:0005637">
    <property type="term" value="C:nuclear inner membrane"/>
    <property type="evidence" value="ECO:0007669"/>
    <property type="project" value="TreeGrafter"/>
</dbReference>
<keyword evidence="4" id="KW-0808">Transferase</keyword>
<evidence type="ECO:0000256" key="3">
    <source>
        <dbReference type="ARBA" id="ARBA00022676"/>
    </source>
</evidence>
<evidence type="ECO:0000313" key="9">
    <source>
        <dbReference type="EMBL" id="KAF7629212.1"/>
    </source>
</evidence>
<dbReference type="AlphaFoldDB" id="A0A8S9ZDF3"/>
<reference evidence="9" key="1">
    <citation type="journal article" date="2020" name="Ecol. Evol.">
        <title>Genome structure and content of the rice root-knot nematode (Meloidogyne graminicola).</title>
        <authorList>
            <person name="Phan N.T."/>
            <person name="Danchin E.G.J."/>
            <person name="Klopp C."/>
            <person name="Perfus-Barbeoch L."/>
            <person name="Kozlowski D.K."/>
            <person name="Koutsovoulos G.D."/>
            <person name="Lopez-Roques C."/>
            <person name="Bouchez O."/>
            <person name="Zahm M."/>
            <person name="Besnard G."/>
            <person name="Bellafiore S."/>
        </authorList>
    </citation>
    <scope>NUCLEOTIDE SEQUENCE</scope>
    <source>
        <strain evidence="9">VN-18</strain>
    </source>
</reference>
<dbReference type="GO" id="GO:0000030">
    <property type="term" value="F:mannosyltransferase activity"/>
    <property type="evidence" value="ECO:0007669"/>
    <property type="project" value="TreeGrafter"/>
</dbReference>
<gene>
    <name evidence="9" type="ORF">Mgra_00009275</name>
</gene>
<keyword evidence="10" id="KW-1185">Reference proteome</keyword>
<dbReference type="Pfam" id="PF10034">
    <property type="entry name" value="Dpy19"/>
    <property type="match status" value="1"/>
</dbReference>
<evidence type="ECO:0000313" key="10">
    <source>
        <dbReference type="Proteomes" id="UP000605970"/>
    </source>
</evidence>
<dbReference type="PANTHER" id="PTHR31488">
    <property type="entry name" value="DPY-19-LIKE 1, LIKE (H. SAPIENS)"/>
    <property type="match status" value="1"/>
</dbReference>
<dbReference type="Proteomes" id="UP000605970">
    <property type="component" value="Unassembled WGS sequence"/>
</dbReference>